<gene>
    <name evidence="1" type="ORF">SAMN04487895_115101</name>
</gene>
<evidence type="ECO:0000313" key="2">
    <source>
        <dbReference type="Proteomes" id="UP000198809"/>
    </source>
</evidence>
<sequence>MNWMYNKNKGSHTTIEVIEMATIAKRNQEATQEELSLVRSYLLLTFIHKVFERDCRAIGKSGLFKMPQLYMELVSIGAKKTAVMLQEVKRELDSQNVVITTVRQNQHGVEAGYKCRGIAGEMQIEWPNFRREMTLRMRAYLGLAGEFSIQAREERSGHMAVSI</sequence>
<proteinExistence type="predicted"/>
<dbReference type="Proteomes" id="UP000198809">
    <property type="component" value="Unassembled WGS sequence"/>
</dbReference>
<name>A0A1H8TYG2_9BACL</name>
<dbReference type="EMBL" id="FODH01000015">
    <property type="protein sequence ID" value="SEO95937.1"/>
    <property type="molecule type" value="Genomic_DNA"/>
</dbReference>
<dbReference type="Pfam" id="PF26325">
    <property type="entry name" value="YhjD"/>
    <property type="match status" value="1"/>
</dbReference>
<dbReference type="AlphaFoldDB" id="A0A1H8TYG2"/>
<reference evidence="1 2" key="1">
    <citation type="submission" date="2016-10" db="EMBL/GenBank/DDBJ databases">
        <authorList>
            <person name="de Groot N.N."/>
        </authorList>
    </citation>
    <scope>NUCLEOTIDE SEQUENCE [LARGE SCALE GENOMIC DNA]</scope>
    <source>
        <strain evidence="1 2">CGMCC 1.10238</strain>
    </source>
</reference>
<evidence type="ECO:0000313" key="1">
    <source>
        <dbReference type="EMBL" id="SEO95937.1"/>
    </source>
</evidence>
<accession>A0A1H8TYG2</accession>
<protein>
    <submittedName>
        <fullName evidence="1">Uncharacterized protein</fullName>
    </submittedName>
</protein>
<dbReference type="InterPro" id="IPR058600">
    <property type="entry name" value="YhjD-like"/>
</dbReference>
<organism evidence="1 2">
    <name type="scientific">Paenibacillus sophorae</name>
    <dbReference type="NCBI Taxonomy" id="1333845"/>
    <lineage>
        <taxon>Bacteria</taxon>
        <taxon>Bacillati</taxon>
        <taxon>Bacillota</taxon>
        <taxon>Bacilli</taxon>
        <taxon>Bacillales</taxon>
        <taxon>Paenibacillaceae</taxon>
        <taxon>Paenibacillus</taxon>
    </lineage>
</organism>